<evidence type="ECO:0000256" key="1">
    <source>
        <dbReference type="SAM" id="Phobius"/>
    </source>
</evidence>
<name>A0A523BF70_9CREN</name>
<evidence type="ECO:0000313" key="2">
    <source>
        <dbReference type="EMBL" id="TDA39606.1"/>
    </source>
</evidence>
<reference evidence="2 3" key="1">
    <citation type="journal article" date="2019" name="Nat. Microbiol.">
        <title>Expanding anaerobic alkane metabolism in the domain of Archaea.</title>
        <authorList>
            <person name="Wang Y."/>
            <person name="Wegener G."/>
            <person name="Hou J."/>
            <person name="Wang F."/>
            <person name="Xiao X."/>
        </authorList>
    </citation>
    <scope>NUCLEOTIDE SEQUENCE [LARGE SCALE GENOMIC DNA]</scope>
    <source>
        <strain evidence="2">WYZ-LMO10</strain>
    </source>
</reference>
<dbReference type="AlphaFoldDB" id="A0A523BF70"/>
<accession>A0A523BF70</accession>
<evidence type="ECO:0000313" key="3">
    <source>
        <dbReference type="Proteomes" id="UP000315399"/>
    </source>
</evidence>
<dbReference type="Proteomes" id="UP000315399">
    <property type="component" value="Unassembled WGS sequence"/>
</dbReference>
<keyword evidence="1" id="KW-1133">Transmembrane helix</keyword>
<feature type="transmembrane region" description="Helical" evidence="1">
    <location>
        <begin position="6"/>
        <end position="25"/>
    </location>
</feature>
<protein>
    <submittedName>
        <fullName evidence="2">Uncharacterized protein</fullName>
    </submittedName>
</protein>
<organism evidence="2 3">
    <name type="scientific">Thermoproteota archaeon</name>
    <dbReference type="NCBI Taxonomy" id="2056631"/>
    <lineage>
        <taxon>Archaea</taxon>
        <taxon>Thermoproteota</taxon>
    </lineage>
</organism>
<keyword evidence="1" id="KW-0812">Transmembrane</keyword>
<gene>
    <name evidence="2" type="ORF">DSO08_01700</name>
</gene>
<proteinExistence type="predicted"/>
<sequence length="103" mass="11645">MKGNIPLIDALAAFTIVLTISGLVWQHSYDCRRLMRGYIEREETRALFYEGLFSGKVIWSDFSNGAPLPNGLIVKEIQSDGCQLKFFLSFDGDRKVYFICKGG</sequence>
<dbReference type="EMBL" id="QNVH01000009">
    <property type="protein sequence ID" value="TDA39606.1"/>
    <property type="molecule type" value="Genomic_DNA"/>
</dbReference>
<comment type="caution">
    <text evidence="2">The sequence shown here is derived from an EMBL/GenBank/DDBJ whole genome shotgun (WGS) entry which is preliminary data.</text>
</comment>
<keyword evidence="1" id="KW-0472">Membrane</keyword>